<dbReference type="PANTHER" id="PTHR48086:SF7">
    <property type="entry name" value="SODIUM-SOLUTE SYMPORTER-RELATED"/>
    <property type="match status" value="1"/>
</dbReference>
<feature type="transmembrane region" description="Helical" evidence="8">
    <location>
        <begin position="269"/>
        <end position="290"/>
    </location>
</feature>
<proteinExistence type="inferred from homology"/>
<dbReference type="GO" id="GO:0005886">
    <property type="term" value="C:plasma membrane"/>
    <property type="evidence" value="ECO:0007669"/>
    <property type="project" value="TreeGrafter"/>
</dbReference>
<dbReference type="RefSeq" id="WP_147166216.1">
    <property type="nucleotide sequence ID" value="NZ_VOOR01000006.1"/>
</dbReference>
<comment type="similarity">
    <text evidence="2 7">Belongs to the sodium:solute symporter (SSF) (TC 2.A.21) family.</text>
</comment>
<evidence type="ECO:0000313" key="10">
    <source>
        <dbReference type="Proteomes" id="UP000321580"/>
    </source>
</evidence>
<keyword evidence="4 8" id="KW-0812">Transmembrane</keyword>
<feature type="transmembrane region" description="Helical" evidence="8">
    <location>
        <begin position="75"/>
        <end position="92"/>
    </location>
</feature>
<evidence type="ECO:0000256" key="5">
    <source>
        <dbReference type="ARBA" id="ARBA00022989"/>
    </source>
</evidence>
<feature type="transmembrane region" description="Helical" evidence="8">
    <location>
        <begin position="225"/>
        <end position="248"/>
    </location>
</feature>
<dbReference type="InterPro" id="IPR038377">
    <property type="entry name" value="Na/Glc_symporter_sf"/>
</dbReference>
<evidence type="ECO:0000256" key="2">
    <source>
        <dbReference type="ARBA" id="ARBA00006434"/>
    </source>
</evidence>
<dbReference type="GO" id="GO:0022857">
    <property type="term" value="F:transmembrane transporter activity"/>
    <property type="evidence" value="ECO:0007669"/>
    <property type="project" value="InterPro"/>
</dbReference>
<name>A0A5C6S056_9BACT</name>
<evidence type="ECO:0000256" key="4">
    <source>
        <dbReference type="ARBA" id="ARBA00022692"/>
    </source>
</evidence>
<feature type="transmembrane region" description="Helical" evidence="8">
    <location>
        <begin position="45"/>
        <end position="69"/>
    </location>
</feature>
<evidence type="ECO:0000256" key="8">
    <source>
        <dbReference type="SAM" id="Phobius"/>
    </source>
</evidence>
<feature type="transmembrane region" description="Helical" evidence="8">
    <location>
        <begin position="369"/>
        <end position="391"/>
    </location>
</feature>
<dbReference type="AlphaFoldDB" id="A0A5C6S056"/>
<protein>
    <submittedName>
        <fullName evidence="9">Sodium:solute symporter family protein</fullName>
    </submittedName>
</protein>
<dbReference type="CDD" id="cd10322">
    <property type="entry name" value="SLC5sbd"/>
    <property type="match status" value="1"/>
</dbReference>
<comment type="subcellular location">
    <subcellularLocation>
        <location evidence="1">Membrane</location>
        <topology evidence="1">Multi-pass membrane protein</topology>
    </subcellularLocation>
</comment>
<dbReference type="EMBL" id="VOOR01000006">
    <property type="protein sequence ID" value="TXB67635.1"/>
    <property type="molecule type" value="Genomic_DNA"/>
</dbReference>
<dbReference type="Pfam" id="PF00474">
    <property type="entry name" value="SSF"/>
    <property type="match status" value="1"/>
</dbReference>
<evidence type="ECO:0000256" key="6">
    <source>
        <dbReference type="ARBA" id="ARBA00023136"/>
    </source>
</evidence>
<evidence type="ECO:0000256" key="1">
    <source>
        <dbReference type="ARBA" id="ARBA00004141"/>
    </source>
</evidence>
<keyword evidence="10" id="KW-1185">Reference proteome</keyword>
<evidence type="ECO:0000256" key="3">
    <source>
        <dbReference type="ARBA" id="ARBA00022448"/>
    </source>
</evidence>
<dbReference type="NCBIfam" id="TIGR00813">
    <property type="entry name" value="sss"/>
    <property type="match status" value="1"/>
</dbReference>
<reference evidence="9 10" key="1">
    <citation type="submission" date="2019-08" db="EMBL/GenBank/DDBJ databases">
        <title>Genome of Phaeodactylibacter luteus.</title>
        <authorList>
            <person name="Bowman J.P."/>
        </authorList>
    </citation>
    <scope>NUCLEOTIDE SEQUENCE [LARGE SCALE GENOMIC DNA]</scope>
    <source>
        <strain evidence="9 10">KCTC 42180</strain>
    </source>
</reference>
<dbReference type="InterPro" id="IPR050277">
    <property type="entry name" value="Sodium:Solute_Symporter"/>
</dbReference>
<feature type="transmembrane region" description="Helical" evidence="8">
    <location>
        <begin position="146"/>
        <end position="172"/>
    </location>
</feature>
<feature type="transmembrane region" description="Helical" evidence="8">
    <location>
        <begin position="397"/>
        <end position="419"/>
    </location>
</feature>
<feature type="transmembrane region" description="Helical" evidence="8">
    <location>
        <begin position="184"/>
        <end position="205"/>
    </location>
</feature>
<evidence type="ECO:0000313" key="9">
    <source>
        <dbReference type="EMBL" id="TXB67635.1"/>
    </source>
</evidence>
<feature type="transmembrane region" description="Helical" evidence="8">
    <location>
        <begin position="113"/>
        <end position="134"/>
    </location>
</feature>
<evidence type="ECO:0000256" key="7">
    <source>
        <dbReference type="RuleBase" id="RU362091"/>
    </source>
</evidence>
<sequence length="489" mass="52610">MHPIDIAIFIVYFLAMLGIGFFFFRQNKNADDYYVGGRDMGSMHIGLSVVATDVGGGFSIGLGGLGFMMGLSGSWMLFTGLIGAWLSAVFLIPKVNRLSKQINLLTFPQLFEYLFNPKVALLAGFISAIGYIGFTSSQLLAGAKLASATFTALSLTQALIIMGIIAVVYTVAGGLKAVIYTDTVQWIILMAGLVFIGIPMGYYAVGGYESIKATVQPEMLSLTNVAWSQLVNWGVTIIPIWFVGMTLYQRIYACRDEKTARRAWYIAGLFEYPIMAFMGVLLGLFARVGADQGMFVGLGYTDPAQMDAEMGLPLLLRTVLPAGLTGLMLSAYFSAIMSTADSCLMAASGNVVTDILERFMPIKGHEKKILRYSQVATFAIGAIALLIAMSMQNVLELMLLSYAFMVSGLFVPVLGGMYWKRSTPTAAFWSMLLGGGTTLGLILAGYQLPYGLDSNIAGISISALSFLLLSYLTPAPEDPASARLSAGRA</sequence>
<keyword evidence="5 8" id="KW-1133">Transmembrane helix</keyword>
<keyword evidence="3" id="KW-0813">Transport</keyword>
<feature type="transmembrane region" description="Helical" evidence="8">
    <location>
        <begin position="310"/>
        <end position="335"/>
    </location>
</feature>
<dbReference type="PANTHER" id="PTHR48086">
    <property type="entry name" value="SODIUM/PROLINE SYMPORTER-RELATED"/>
    <property type="match status" value="1"/>
</dbReference>
<dbReference type="Proteomes" id="UP000321580">
    <property type="component" value="Unassembled WGS sequence"/>
</dbReference>
<feature type="transmembrane region" description="Helical" evidence="8">
    <location>
        <begin position="6"/>
        <end position="24"/>
    </location>
</feature>
<organism evidence="9 10">
    <name type="scientific">Phaeodactylibacter luteus</name>
    <dbReference type="NCBI Taxonomy" id="1564516"/>
    <lineage>
        <taxon>Bacteria</taxon>
        <taxon>Pseudomonadati</taxon>
        <taxon>Bacteroidota</taxon>
        <taxon>Saprospiria</taxon>
        <taxon>Saprospirales</taxon>
        <taxon>Haliscomenobacteraceae</taxon>
        <taxon>Phaeodactylibacter</taxon>
    </lineage>
</organism>
<comment type="caution">
    <text evidence="9">The sequence shown here is derived from an EMBL/GenBank/DDBJ whole genome shotgun (WGS) entry which is preliminary data.</text>
</comment>
<dbReference type="OrthoDB" id="9814523at2"/>
<gene>
    <name evidence="9" type="ORF">FRY97_04390</name>
</gene>
<dbReference type="PROSITE" id="PS50283">
    <property type="entry name" value="NA_SOLUT_SYMP_3"/>
    <property type="match status" value="1"/>
</dbReference>
<dbReference type="InterPro" id="IPR001734">
    <property type="entry name" value="Na/solute_symporter"/>
</dbReference>
<accession>A0A5C6S056</accession>
<keyword evidence="6 8" id="KW-0472">Membrane</keyword>
<dbReference type="Gene3D" id="1.20.1730.10">
    <property type="entry name" value="Sodium/glucose cotransporter"/>
    <property type="match status" value="1"/>
</dbReference>
<feature type="transmembrane region" description="Helical" evidence="8">
    <location>
        <begin position="426"/>
        <end position="448"/>
    </location>
</feature>